<gene>
    <name evidence="1" type="ORF">M9H77_16849</name>
</gene>
<comment type="caution">
    <text evidence="1">The sequence shown here is derived from an EMBL/GenBank/DDBJ whole genome shotgun (WGS) entry which is preliminary data.</text>
</comment>
<dbReference type="Proteomes" id="UP001060085">
    <property type="component" value="Linkage Group LG04"/>
</dbReference>
<name>A0ACC0B2Z3_CATRO</name>
<evidence type="ECO:0000313" key="2">
    <source>
        <dbReference type="Proteomes" id="UP001060085"/>
    </source>
</evidence>
<dbReference type="EMBL" id="CM044704">
    <property type="protein sequence ID" value="KAI5666996.1"/>
    <property type="molecule type" value="Genomic_DNA"/>
</dbReference>
<protein>
    <submittedName>
        <fullName evidence="1">Uncharacterized protein</fullName>
    </submittedName>
</protein>
<organism evidence="1 2">
    <name type="scientific">Catharanthus roseus</name>
    <name type="common">Madagascar periwinkle</name>
    <name type="synonym">Vinca rosea</name>
    <dbReference type="NCBI Taxonomy" id="4058"/>
    <lineage>
        <taxon>Eukaryota</taxon>
        <taxon>Viridiplantae</taxon>
        <taxon>Streptophyta</taxon>
        <taxon>Embryophyta</taxon>
        <taxon>Tracheophyta</taxon>
        <taxon>Spermatophyta</taxon>
        <taxon>Magnoliopsida</taxon>
        <taxon>eudicotyledons</taxon>
        <taxon>Gunneridae</taxon>
        <taxon>Pentapetalae</taxon>
        <taxon>asterids</taxon>
        <taxon>lamiids</taxon>
        <taxon>Gentianales</taxon>
        <taxon>Apocynaceae</taxon>
        <taxon>Rauvolfioideae</taxon>
        <taxon>Vinceae</taxon>
        <taxon>Catharanthinae</taxon>
        <taxon>Catharanthus</taxon>
    </lineage>
</organism>
<evidence type="ECO:0000313" key="1">
    <source>
        <dbReference type="EMBL" id="KAI5666996.1"/>
    </source>
</evidence>
<accession>A0ACC0B2Z3</accession>
<sequence length="156" mass="17597">MRDGGVGERGSRHVVLYPSQSITNGTERFSKSRHLEELHKHQSVDKKAKYADFHSKEFWLRFHETRQKAKEEVVATGIALSDDLQLMATISGRLEGGWLYGAGSEVADLKAESCRAATRLPPCYLEVKQSIMRRVVNATISGVCTTFDEYMKQFAE</sequence>
<keyword evidence="2" id="KW-1185">Reference proteome</keyword>
<reference evidence="2" key="1">
    <citation type="journal article" date="2023" name="Nat. Plants">
        <title>Single-cell RNA sequencing provides a high-resolution roadmap for understanding the multicellular compartmentation of specialized metabolism.</title>
        <authorList>
            <person name="Sun S."/>
            <person name="Shen X."/>
            <person name="Li Y."/>
            <person name="Li Y."/>
            <person name="Wang S."/>
            <person name="Li R."/>
            <person name="Zhang H."/>
            <person name="Shen G."/>
            <person name="Guo B."/>
            <person name="Wei J."/>
            <person name="Xu J."/>
            <person name="St-Pierre B."/>
            <person name="Chen S."/>
            <person name="Sun C."/>
        </authorList>
    </citation>
    <scope>NUCLEOTIDE SEQUENCE [LARGE SCALE GENOMIC DNA]</scope>
</reference>
<proteinExistence type="predicted"/>